<feature type="region of interest" description="Disordered" evidence="5">
    <location>
        <begin position="452"/>
        <end position="699"/>
    </location>
</feature>
<dbReference type="Pfam" id="PF03114">
    <property type="entry name" value="BAR"/>
    <property type="match status" value="1"/>
</dbReference>
<dbReference type="SMART" id="SM00721">
    <property type="entry name" value="BAR"/>
    <property type="match status" value="1"/>
</dbReference>
<evidence type="ECO:0000256" key="2">
    <source>
        <dbReference type="ARBA" id="ARBA00022468"/>
    </source>
</evidence>
<dbReference type="SUPFAM" id="SSF48350">
    <property type="entry name" value="GTPase activation domain, GAP"/>
    <property type="match status" value="1"/>
</dbReference>
<dbReference type="FunFam" id="1.10.555.10:FF:000001">
    <property type="entry name" value="Rho GTPase activating protein 44"/>
    <property type="match status" value="1"/>
</dbReference>
<dbReference type="InterPro" id="IPR047165">
    <property type="entry name" value="RHG17/44/SH3BP1-like"/>
</dbReference>
<keyword evidence="9" id="KW-1185">Reference proteome</keyword>
<dbReference type="Gene3D" id="1.20.1270.60">
    <property type="entry name" value="Arfaptin homology (AH) domain/BAR domain"/>
    <property type="match status" value="1"/>
</dbReference>
<dbReference type="OrthoDB" id="19923at2759"/>
<feature type="compositionally biased region" description="Basic and acidic residues" evidence="5">
    <location>
        <begin position="586"/>
        <end position="620"/>
    </location>
</feature>
<dbReference type="AlphaFoldDB" id="A0A914AUY6"/>
<sequence>MMGKQYNRMKQLAKQNILRAEKTEVLNDDLQQCEKKVDIIKDACQKTVKKLSACLQGSGQDVEKRTRKLPQTVLGQSMLDSSQALGDNSIFGLTLGKTAEIWTSIGQQLTSQEMGLEDLVVSPFSGLLENEIPSVMALKRKLNKLTLDLDSAKGRYQTAASKGTDREHITKVEAIREEMEQCQWKVDACKDSLATEMMSLVSKDSMLARCLVDMVECQAQYHRSVLCRLEKLIPELKDNLSEAPTQGVFGLALEDHLRIQGREIASPLEICICWIMELGMDEEGIFRIAGSASKVKMIRAALDTNVELDMEFGVEHAAAGVLKQYLRELPEPLLTFALYPEFIQTMSIKDKDQKLQALWTVAKKIPKPNYNNFRYLIKFLSNVAKRSEYNKMNASNLSLVVGPNLLWSEEDGGLSMTSTGVSATIIEYFINYADWFFPEEITFAITSSKNNSFSETTQSGVDATDGFPAVSVTPAPADTNSQPSPDVTDTQVQSSPVQHSPAPGPTSPQSETTVAPLTHHLTDKIRSASLPRPKSVKKNPAPPVPSMSPTPSPYSSLPRDTPAPSTSNPGVNNVNGNTPTNSTERVTPERPDRPSKLEKPPVKPDRPVKAEKPAILEKPARPPVPAKKNSQGREIRPTSSPPPISSATDNVPPSPTLRPKSTSLSRPTISPPPPPPPQKSPKRIGSVDSEDIPEEVTQF</sequence>
<dbReference type="RefSeq" id="XP_038067572.1">
    <property type="nucleotide sequence ID" value="XM_038211644.1"/>
</dbReference>
<feature type="domain" description="Rho-GAP" evidence="6">
    <location>
        <begin position="251"/>
        <end position="437"/>
    </location>
</feature>
<feature type="compositionally biased region" description="Low complexity" evidence="5">
    <location>
        <begin position="553"/>
        <end position="583"/>
    </location>
</feature>
<dbReference type="InterPro" id="IPR008936">
    <property type="entry name" value="Rho_GTPase_activation_prot"/>
</dbReference>
<dbReference type="GO" id="GO:0032956">
    <property type="term" value="P:regulation of actin cytoskeleton organization"/>
    <property type="evidence" value="ECO:0007669"/>
    <property type="project" value="TreeGrafter"/>
</dbReference>
<evidence type="ECO:0000256" key="1">
    <source>
        <dbReference type="ARBA" id="ARBA00004514"/>
    </source>
</evidence>
<dbReference type="InterPro" id="IPR004148">
    <property type="entry name" value="BAR_dom"/>
</dbReference>
<feature type="compositionally biased region" description="Pro residues" evidence="5">
    <location>
        <begin position="669"/>
        <end position="679"/>
    </location>
</feature>
<dbReference type="PANTHER" id="PTHR14130">
    <property type="entry name" value="3BP-1 RELATED RHOGAP"/>
    <property type="match status" value="1"/>
</dbReference>
<feature type="compositionally biased region" description="Acidic residues" evidence="5">
    <location>
        <begin position="688"/>
        <end position="699"/>
    </location>
</feature>
<evidence type="ECO:0000313" key="8">
    <source>
        <dbReference type="EnsemblMetazoa" id="XP_038067572.1"/>
    </source>
</evidence>
<dbReference type="InterPro" id="IPR000198">
    <property type="entry name" value="RhoGAP_dom"/>
</dbReference>
<dbReference type="Gene3D" id="1.10.555.10">
    <property type="entry name" value="Rho GTPase activation protein"/>
    <property type="match status" value="1"/>
</dbReference>
<dbReference type="PANTHER" id="PTHR14130:SF14">
    <property type="entry name" value="RHO GTPASE-ACTIVATING PROTEIN 92B"/>
    <property type="match status" value="1"/>
</dbReference>
<keyword evidence="3" id="KW-0963">Cytoplasm</keyword>
<evidence type="ECO:0000259" key="7">
    <source>
        <dbReference type="PROSITE" id="PS51021"/>
    </source>
</evidence>
<dbReference type="Pfam" id="PF00620">
    <property type="entry name" value="RhoGAP"/>
    <property type="match status" value="1"/>
</dbReference>
<feature type="compositionally biased region" description="Polar residues" evidence="5">
    <location>
        <begin position="478"/>
        <end position="498"/>
    </location>
</feature>
<dbReference type="CDD" id="cd07595">
    <property type="entry name" value="BAR_RhoGAP_Rich-like"/>
    <property type="match status" value="1"/>
</dbReference>
<keyword evidence="4" id="KW-0597">Phosphoprotein</keyword>
<dbReference type="EnsemblMetazoa" id="XM_038211644.1">
    <property type="protein sequence ID" value="XP_038067572.1"/>
    <property type="gene ID" value="LOC119737353"/>
</dbReference>
<evidence type="ECO:0000256" key="3">
    <source>
        <dbReference type="ARBA" id="ARBA00022490"/>
    </source>
</evidence>
<comment type="subcellular location">
    <subcellularLocation>
        <location evidence="1">Cytoplasm</location>
        <location evidence="1">Cytosol</location>
    </subcellularLocation>
</comment>
<accession>A0A914AUY6</accession>
<keyword evidence="2" id="KW-0343">GTPase activation</keyword>
<dbReference type="PROSITE" id="PS50238">
    <property type="entry name" value="RHOGAP"/>
    <property type="match status" value="1"/>
</dbReference>
<protein>
    <submittedName>
        <fullName evidence="8">Uncharacterized protein</fullName>
    </submittedName>
</protein>
<feature type="compositionally biased region" description="Polar residues" evidence="5">
    <location>
        <begin position="452"/>
        <end position="461"/>
    </location>
</feature>
<reference evidence="8" key="1">
    <citation type="submission" date="2022-11" db="UniProtKB">
        <authorList>
            <consortium name="EnsemblMetazoa"/>
        </authorList>
    </citation>
    <scope>IDENTIFICATION</scope>
</reference>
<dbReference type="GO" id="GO:0007165">
    <property type="term" value="P:signal transduction"/>
    <property type="evidence" value="ECO:0007669"/>
    <property type="project" value="InterPro"/>
</dbReference>
<proteinExistence type="predicted"/>
<dbReference type="FunFam" id="1.20.1270.60:FF:000053">
    <property type="entry name" value="SH3 domain-binding protein 1"/>
    <property type="match status" value="1"/>
</dbReference>
<dbReference type="PROSITE" id="PS51021">
    <property type="entry name" value="BAR"/>
    <property type="match status" value="1"/>
</dbReference>
<name>A0A914AUY6_PATMI</name>
<evidence type="ECO:0000256" key="4">
    <source>
        <dbReference type="ARBA" id="ARBA00022553"/>
    </source>
</evidence>
<evidence type="ECO:0000256" key="5">
    <source>
        <dbReference type="SAM" id="MobiDB-lite"/>
    </source>
</evidence>
<evidence type="ECO:0000259" key="6">
    <source>
        <dbReference type="PROSITE" id="PS50238"/>
    </source>
</evidence>
<dbReference type="SUPFAM" id="SSF103657">
    <property type="entry name" value="BAR/IMD domain-like"/>
    <property type="match status" value="1"/>
</dbReference>
<dbReference type="GO" id="GO:0035020">
    <property type="term" value="P:regulation of Rac protein signal transduction"/>
    <property type="evidence" value="ECO:0007669"/>
    <property type="project" value="TreeGrafter"/>
</dbReference>
<dbReference type="Proteomes" id="UP000887568">
    <property type="component" value="Unplaced"/>
</dbReference>
<dbReference type="GO" id="GO:0005096">
    <property type="term" value="F:GTPase activator activity"/>
    <property type="evidence" value="ECO:0007669"/>
    <property type="project" value="UniProtKB-KW"/>
</dbReference>
<evidence type="ECO:0000313" key="9">
    <source>
        <dbReference type="Proteomes" id="UP000887568"/>
    </source>
</evidence>
<dbReference type="InterPro" id="IPR027267">
    <property type="entry name" value="AH/BAR_dom_sf"/>
</dbReference>
<dbReference type="SMART" id="SM00324">
    <property type="entry name" value="RhoGAP"/>
    <property type="match status" value="1"/>
</dbReference>
<feature type="domain" description="BAR" evidence="7">
    <location>
        <begin position="15"/>
        <end position="245"/>
    </location>
</feature>
<dbReference type="GeneID" id="119737353"/>
<feature type="compositionally biased region" description="Pro residues" evidence="5">
    <location>
        <begin position="540"/>
        <end position="552"/>
    </location>
</feature>
<organism evidence="8 9">
    <name type="scientific">Patiria miniata</name>
    <name type="common">Bat star</name>
    <name type="synonym">Asterina miniata</name>
    <dbReference type="NCBI Taxonomy" id="46514"/>
    <lineage>
        <taxon>Eukaryota</taxon>
        <taxon>Metazoa</taxon>
        <taxon>Echinodermata</taxon>
        <taxon>Eleutherozoa</taxon>
        <taxon>Asterozoa</taxon>
        <taxon>Asteroidea</taxon>
        <taxon>Valvatacea</taxon>
        <taxon>Valvatida</taxon>
        <taxon>Asterinidae</taxon>
        <taxon>Patiria</taxon>
    </lineage>
</organism>
<dbReference type="OMA" id="WDYFFEG"/>
<dbReference type="GO" id="GO:0005829">
    <property type="term" value="C:cytosol"/>
    <property type="evidence" value="ECO:0007669"/>
    <property type="project" value="UniProtKB-SubCell"/>
</dbReference>